<gene>
    <name evidence="4" type="ORF">DFR39_107211</name>
</gene>
<dbReference type="PANTHER" id="PTHR16305:SF28">
    <property type="entry name" value="GUANYLATE CYCLASE DOMAIN-CONTAINING PROTEIN"/>
    <property type="match status" value="1"/>
</dbReference>
<evidence type="ECO:0000256" key="1">
    <source>
        <dbReference type="ARBA" id="ARBA00022741"/>
    </source>
</evidence>
<dbReference type="GO" id="GO:0004016">
    <property type="term" value="F:adenylate cyclase activity"/>
    <property type="evidence" value="ECO:0007669"/>
    <property type="project" value="TreeGrafter"/>
</dbReference>
<dbReference type="GO" id="GO:0005524">
    <property type="term" value="F:ATP binding"/>
    <property type="evidence" value="ECO:0007669"/>
    <property type="project" value="UniProtKB-KW"/>
</dbReference>
<dbReference type="RefSeq" id="WP_133604517.1">
    <property type="nucleotide sequence ID" value="NZ_JAUFPJ010000008.1"/>
</dbReference>
<dbReference type="SMART" id="SM01043">
    <property type="entry name" value="BTAD"/>
    <property type="match status" value="1"/>
</dbReference>
<dbReference type="Gene3D" id="1.10.10.10">
    <property type="entry name" value="Winged helix-like DNA-binding domain superfamily/Winged helix DNA-binding domain"/>
    <property type="match status" value="1"/>
</dbReference>
<dbReference type="Pfam" id="PF13191">
    <property type="entry name" value="AAA_16"/>
    <property type="match status" value="1"/>
</dbReference>
<evidence type="ECO:0000313" key="4">
    <source>
        <dbReference type="EMBL" id="TDP07678.1"/>
    </source>
</evidence>
<dbReference type="InterPro" id="IPR041664">
    <property type="entry name" value="AAA_16"/>
</dbReference>
<dbReference type="SUPFAM" id="SSF46894">
    <property type="entry name" value="C-terminal effector domain of the bipartite response regulators"/>
    <property type="match status" value="1"/>
</dbReference>
<keyword evidence="5" id="KW-1185">Reference proteome</keyword>
<dbReference type="InterPro" id="IPR029787">
    <property type="entry name" value="Nucleotide_cyclase"/>
</dbReference>
<evidence type="ECO:0000313" key="5">
    <source>
        <dbReference type="Proteomes" id="UP000295357"/>
    </source>
</evidence>
<dbReference type="Proteomes" id="UP000295357">
    <property type="component" value="Unassembled WGS sequence"/>
</dbReference>
<dbReference type="InterPro" id="IPR036388">
    <property type="entry name" value="WH-like_DNA-bd_sf"/>
</dbReference>
<dbReference type="InterPro" id="IPR027417">
    <property type="entry name" value="P-loop_NTPase"/>
</dbReference>
<dbReference type="GO" id="GO:0003677">
    <property type="term" value="F:DNA binding"/>
    <property type="evidence" value="ECO:0007669"/>
    <property type="project" value="InterPro"/>
</dbReference>
<dbReference type="Gene3D" id="3.30.70.1230">
    <property type="entry name" value="Nucleotide cyclase"/>
    <property type="match status" value="1"/>
</dbReference>
<protein>
    <submittedName>
        <fullName evidence="4">Transcriptional activator</fullName>
    </submittedName>
</protein>
<dbReference type="InterPro" id="IPR011990">
    <property type="entry name" value="TPR-like_helical_dom_sf"/>
</dbReference>
<dbReference type="InterPro" id="IPR005158">
    <property type="entry name" value="BTAD"/>
</dbReference>
<dbReference type="GO" id="GO:0006355">
    <property type="term" value="P:regulation of DNA-templated transcription"/>
    <property type="evidence" value="ECO:0007669"/>
    <property type="project" value="InterPro"/>
</dbReference>
<dbReference type="SUPFAM" id="SSF52540">
    <property type="entry name" value="P-loop containing nucleoside triphosphate hydrolases"/>
    <property type="match status" value="1"/>
</dbReference>
<dbReference type="GO" id="GO:0005737">
    <property type="term" value="C:cytoplasm"/>
    <property type="evidence" value="ECO:0007669"/>
    <property type="project" value="TreeGrafter"/>
</dbReference>
<comment type="caution">
    <text evidence="4">The sequence shown here is derived from an EMBL/GenBank/DDBJ whole genome shotgun (WGS) entry which is preliminary data.</text>
</comment>
<dbReference type="PANTHER" id="PTHR16305">
    <property type="entry name" value="TESTICULAR SOLUBLE ADENYLYL CYCLASE"/>
    <property type="match status" value="1"/>
</dbReference>
<dbReference type="OrthoDB" id="9758570at2"/>
<dbReference type="AlphaFoldDB" id="A0A4R6MZJ8"/>
<sequence length="1278" mass="137532">MDVPLARSALASPALPPPPRLCLLGGCELLMGDGAGVEFPYDKTRLLLALLALEARPLPRERLAELLWPQSQGEQARANLRRALFDLRRLLLQQPASGMEVLLSDKKQIALNPELGWRLDCQELSTEPPAFSTDQPPSAETLKALEAQLDLYRGPLLDGLELDGLHGLQDWLSPRREALALTAGRLARRLSQGWELAGRHSQALGAARRGLLLDPWNEALLRDCMRLQAERERPAALALFEQFRQRLQEQLGLPPEAETLSLAEQLRRAPVGGSPSASLNHPSERRRIVALACELEPAPGVEAEALSQQLPALQTRLREMLQAHGGFVLRAEGGELLAFFGHPRALEQAPRRALAAALALQAHLCGRPQHPALLCPRLGLEAGWVYADPRQGSPDSAGTLSRQARRLALLAEPGEIRLGSALGSQAPAGFRLAALAEGGARLLGSEGLMSLPRRTPLIGRQRELSVLMQAWRQPELGPQALLVQAEPGLGKTRLLQALLEHSEATAAQHLLLSCLPEFQHSPYHPFITSLQQRLSALQLAHGEDGPSSQRRLLAGVAPALQDQQPRLERLLQGSDGTPSGHAEPDRHADESLLLAALGLGQPGGPALLLVEDLHWADPSSLGLLARLRRLPAAPRLMVLSSREPAPSALPELPALLLEPLPASQMQRLIAHLELRDPAQAEAVLRRAEGVPLYAEELARALQQAPEEPMPARLWDLLAARLERVGPAARQLAQAAAVIGTHFEPALLQWLHPGEPAPTQSALLQELLDAGLLQADGGGWRFRHALLRDAAYQSLAPSPRRALHQRLAEGLRGPFASLGAEAPELLAAQLMAAEDARAAHYWLLAGRHAAALSAHVEACHHFRQGLKALALPGAPASEDMAPALELGLGFALMATEGYGSPSARQCFERALAGAAAQPAARFQALWGLWLGSRSDTEPAEPDAERPLALRQAQGLVQEARAQGDAAAAVQAAYAMGNNLLFLGRLSEAGRWLERASQDSRGLNASALLGRFGEHGGITAGGLSCWVLALQGRAEAALQQAEQTLVAARALRHAHTEAYALATVGVMHQRLRQPVLALRRAEELRRLALAHDMVLWQAVAGLVSGWAQAVQGDAAGLAPIRQAAAMAAVAMPSTEATFLSMLADAQLALGWHAEALDSLEQALPKAHQRQEDYLLPELWRLRALAGAGLGHEAAVVRRDLARSLRQARRMQAELLLLRTQHSRLAWQAAGPLHRRGLALRLRRLSGLATLADGRDAAKLAADTTDARRTAAFNAASTLTP</sequence>
<reference evidence="4 5" key="1">
    <citation type="submission" date="2019-03" db="EMBL/GenBank/DDBJ databases">
        <title>Genomic Encyclopedia of Type Strains, Phase IV (KMG-IV): sequencing the most valuable type-strain genomes for metagenomic binning, comparative biology and taxonomic classification.</title>
        <authorList>
            <person name="Goeker M."/>
        </authorList>
    </citation>
    <scope>NUCLEOTIDE SEQUENCE [LARGE SCALE GENOMIC DNA]</scope>
    <source>
        <strain evidence="4 5">DSM 25082</strain>
    </source>
</reference>
<organism evidence="4 5">
    <name type="scientific">Roseateles asaccharophilus</name>
    <dbReference type="NCBI Taxonomy" id="582607"/>
    <lineage>
        <taxon>Bacteria</taxon>
        <taxon>Pseudomonadati</taxon>
        <taxon>Pseudomonadota</taxon>
        <taxon>Betaproteobacteria</taxon>
        <taxon>Burkholderiales</taxon>
        <taxon>Sphaerotilaceae</taxon>
        <taxon>Roseateles</taxon>
    </lineage>
</organism>
<dbReference type="Gene3D" id="1.25.40.10">
    <property type="entry name" value="Tetratricopeptide repeat domain"/>
    <property type="match status" value="2"/>
</dbReference>
<keyword evidence="1" id="KW-0547">Nucleotide-binding</keyword>
<evidence type="ECO:0000256" key="2">
    <source>
        <dbReference type="ARBA" id="ARBA00022840"/>
    </source>
</evidence>
<accession>A0A4R6MZJ8</accession>
<feature type="domain" description="Bacterial transcriptional activator" evidence="3">
    <location>
        <begin position="119"/>
        <end position="267"/>
    </location>
</feature>
<keyword evidence="2" id="KW-0067">ATP-binding</keyword>
<dbReference type="InterPro" id="IPR016032">
    <property type="entry name" value="Sig_transdc_resp-reg_C-effctor"/>
</dbReference>
<name>A0A4R6MZJ8_9BURK</name>
<dbReference type="SUPFAM" id="SSF48452">
    <property type="entry name" value="TPR-like"/>
    <property type="match status" value="1"/>
</dbReference>
<dbReference type="SUPFAM" id="SSF55073">
    <property type="entry name" value="Nucleotide cyclase"/>
    <property type="match status" value="1"/>
</dbReference>
<evidence type="ECO:0000259" key="3">
    <source>
        <dbReference type="SMART" id="SM01043"/>
    </source>
</evidence>
<dbReference type="EMBL" id="SNXE01000007">
    <property type="protein sequence ID" value="TDP07678.1"/>
    <property type="molecule type" value="Genomic_DNA"/>
</dbReference>
<proteinExistence type="predicted"/>
<dbReference type="Pfam" id="PF03704">
    <property type="entry name" value="BTAD"/>
    <property type="match status" value="1"/>
</dbReference>